<dbReference type="InterPro" id="IPR000719">
    <property type="entry name" value="Prot_kinase_dom"/>
</dbReference>
<dbReference type="SUPFAM" id="SSF56112">
    <property type="entry name" value="Protein kinase-like (PK-like)"/>
    <property type="match status" value="1"/>
</dbReference>
<dbReference type="AlphaFoldDB" id="A0A1R2C6D8"/>
<dbReference type="Proteomes" id="UP000187209">
    <property type="component" value="Unassembled WGS sequence"/>
</dbReference>
<dbReference type="InterPro" id="IPR011009">
    <property type="entry name" value="Kinase-like_dom_sf"/>
</dbReference>
<dbReference type="PANTHER" id="PTHR13902">
    <property type="entry name" value="SERINE/THREONINE-PROTEIN KINASE WNK WITH NO LYSINE -RELATED"/>
    <property type="match status" value="1"/>
</dbReference>
<protein>
    <recommendedName>
        <fullName evidence="2">Protein kinase domain-containing protein</fullName>
    </recommendedName>
</protein>
<dbReference type="PROSITE" id="PS50011">
    <property type="entry name" value="PROTEIN_KINASE_DOM"/>
    <property type="match status" value="1"/>
</dbReference>
<feature type="domain" description="Protein kinase" evidence="2">
    <location>
        <begin position="36"/>
        <end position="292"/>
    </location>
</feature>
<gene>
    <name evidence="3" type="ORF">SteCoe_14248</name>
</gene>
<dbReference type="EMBL" id="MPUH01000264">
    <property type="protein sequence ID" value="OMJ84578.1"/>
    <property type="molecule type" value="Genomic_DNA"/>
</dbReference>
<accession>A0A1R2C6D8</accession>
<organism evidence="3 4">
    <name type="scientific">Stentor coeruleus</name>
    <dbReference type="NCBI Taxonomy" id="5963"/>
    <lineage>
        <taxon>Eukaryota</taxon>
        <taxon>Sar</taxon>
        <taxon>Alveolata</taxon>
        <taxon>Ciliophora</taxon>
        <taxon>Postciliodesmatophora</taxon>
        <taxon>Heterotrichea</taxon>
        <taxon>Heterotrichida</taxon>
        <taxon>Stentoridae</taxon>
        <taxon>Stentor</taxon>
    </lineage>
</organism>
<dbReference type="OrthoDB" id="4062651at2759"/>
<dbReference type="Gene3D" id="1.10.510.10">
    <property type="entry name" value="Transferase(Phosphotransferase) domain 1"/>
    <property type="match status" value="1"/>
</dbReference>
<feature type="compositionally biased region" description="Basic and acidic residues" evidence="1">
    <location>
        <begin position="446"/>
        <end position="458"/>
    </location>
</feature>
<dbReference type="Gene3D" id="3.30.200.20">
    <property type="entry name" value="Phosphorylase Kinase, domain 1"/>
    <property type="match status" value="1"/>
</dbReference>
<comment type="caution">
    <text evidence="3">The sequence shown here is derived from an EMBL/GenBank/DDBJ whole genome shotgun (WGS) entry which is preliminary data.</text>
</comment>
<proteinExistence type="predicted"/>
<dbReference type="PROSITE" id="PS00108">
    <property type="entry name" value="PROTEIN_KINASE_ST"/>
    <property type="match status" value="1"/>
</dbReference>
<reference evidence="3 4" key="1">
    <citation type="submission" date="2016-11" db="EMBL/GenBank/DDBJ databases">
        <title>The macronuclear genome of Stentor coeruleus: a giant cell with tiny introns.</title>
        <authorList>
            <person name="Slabodnick M."/>
            <person name="Ruby J.G."/>
            <person name="Reiff S.B."/>
            <person name="Swart E.C."/>
            <person name="Gosai S."/>
            <person name="Prabakaran S."/>
            <person name="Witkowska E."/>
            <person name="Larue G.E."/>
            <person name="Fisher S."/>
            <person name="Freeman R.M."/>
            <person name="Gunawardena J."/>
            <person name="Chu W."/>
            <person name="Stover N.A."/>
            <person name="Gregory B.D."/>
            <person name="Nowacki M."/>
            <person name="Derisi J."/>
            <person name="Roy S.W."/>
            <person name="Marshall W.F."/>
            <person name="Sood P."/>
        </authorList>
    </citation>
    <scope>NUCLEOTIDE SEQUENCE [LARGE SCALE GENOMIC DNA]</scope>
    <source>
        <strain evidence="3">WM001</strain>
    </source>
</reference>
<evidence type="ECO:0000313" key="4">
    <source>
        <dbReference type="Proteomes" id="UP000187209"/>
    </source>
</evidence>
<dbReference type="GO" id="GO:0005524">
    <property type="term" value="F:ATP binding"/>
    <property type="evidence" value="ECO:0007669"/>
    <property type="project" value="InterPro"/>
</dbReference>
<keyword evidence="4" id="KW-1185">Reference proteome</keyword>
<evidence type="ECO:0000313" key="3">
    <source>
        <dbReference type="EMBL" id="OMJ84578.1"/>
    </source>
</evidence>
<feature type="compositionally biased region" description="Polar residues" evidence="1">
    <location>
        <begin position="464"/>
        <end position="473"/>
    </location>
</feature>
<name>A0A1R2C6D8_9CILI</name>
<sequence length="473" mass="54499">MTEAEGEVEPIVRDGKNLTEDNRYQIVETSPKGRFSRFKKELGNGAFKAVYKAVDSDTGCEVAWNVLKTHGMNKAEKERVRDEIMLIQKLKHPKIIHFIKAWHNREKEEVVFITEIMTGGSLKQYLKRIKNPHLRVIKQWCRDILEGLEYLHSQKPYPVIHRDLKCDNIFVSSSTGDVRIGDLGLSTFMKNSHNKTILGTPQYMAPELYEERYGPSVDIYSFGLCVLELCTKSVPYAECKTPLEIYNRVISGIKPLALERILDTEVKEFIELCLSPVDQRPHAHELLDHQFLVIDENNEKVHHPVQLKEEDISASLGWVDPPTPRLMEVSIRKGEKEPNSPTKVDLQIKKNDKEPMTPSIMEVSQKKNGKEDKEVKIELRVGFRDPFTKKTKNLRLDFIYNILNDTPDGISEEIMLAFSVDSSYGQVLSQVIRDKLLETLKDNDNEDAKKLKNDCRRDSRVKRVNTQPSLRKT</sequence>
<dbReference type="Pfam" id="PF00069">
    <property type="entry name" value="Pkinase"/>
    <property type="match status" value="1"/>
</dbReference>
<dbReference type="GO" id="GO:0004672">
    <property type="term" value="F:protein kinase activity"/>
    <property type="evidence" value="ECO:0007669"/>
    <property type="project" value="InterPro"/>
</dbReference>
<evidence type="ECO:0000256" key="1">
    <source>
        <dbReference type="SAM" id="MobiDB-lite"/>
    </source>
</evidence>
<evidence type="ECO:0000259" key="2">
    <source>
        <dbReference type="PROSITE" id="PS50011"/>
    </source>
</evidence>
<dbReference type="InterPro" id="IPR008271">
    <property type="entry name" value="Ser/Thr_kinase_AS"/>
</dbReference>
<dbReference type="InterPro" id="IPR050588">
    <property type="entry name" value="WNK_Ser-Thr_kinase"/>
</dbReference>
<feature type="region of interest" description="Disordered" evidence="1">
    <location>
        <begin position="446"/>
        <end position="473"/>
    </location>
</feature>
<dbReference type="SMART" id="SM00220">
    <property type="entry name" value="S_TKc"/>
    <property type="match status" value="1"/>
</dbReference>